<keyword evidence="6" id="KW-1185">Reference proteome</keyword>
<dbReference type="Proteomes" id="UP000749293">
    <property type="component" value="Unassembled WGS sequence"/>
</dbReference>
<feature type="compositionally biased region" description="Polar residues" evidence="3">
    <location>
        <begin position="532"/>
        <end position="542"/>
    </location>
</feature>
<dbReference type="GO" id="GO:0015630">
    <property type="term" value="C:microtubule cytoskeleton"/>
    <property type="evidence" value="ECO:0007669"/>
    <property type="project" value="TreeGrafter"/>
</dbReference>
<protein>
    <submittedName>
        <fullName evidence="5">SH3</fullName>
    </submittedName>
</protein>
<dbReference type="AlphaFoldDB" id="A0A9P4YML8"/>
<name>A0A9P4YML8_9HYPO</name>
<feature type="compositionally biased region" description="Polar residues" evidence="3">
    <location>
        <begin position="555"/>
        <end position="564"/>
    </location>
</feature>
<feature type="compositionally biased region" description="Basic and acidic residues" evidence="3">
    <location>
        <begin position="416"/>
        <end position="448"/>
    </location>
</feature>
<dbReference type="GO" id="GO:0051286">
    <property type="term" value="C:cell tip"/>
    <property type="evidence" value="ECO:0007669"/>
    <property type="project" value="TreeGrafter"/>
</dbReference>
<dbReference type="GO" id="GO:0030950">
    <property type="term" value="P:establishment or maintenance of actin cytoskeleton polarity"/>
    <property type="evidence" value="ECO:0007669"/>
    <property type="project" value="TreeGrafter"/>
</dbReference>
<feature type="compositionally biased region" description="Low complexity" evidence="3">
    <location>
        <begin position="662"/>
        <end position="676"/>
    </location>
</feature>
<sequence>MTRPSIVRADTIDLQNHDATSAKAHQRSHLGIHQAETLREVAHESAEEQGRSPRISWVDDPAQNRNPDDDSDDGNDLAAGVRSKMSSRQQQQQQEQDEIEDALAVAQNGGISSSDEGDTDGDDLDDDMLDRISSSPSIEDEDIDFEFVYALHTFVATVEGQANATKGDTMVLLDDSNSYWWLVRVVKDSSIGYLPAEHIETPTERLARLNKHRNVDLSATMLGDQSPSQKQQKATGFKSIRKRWKSVTFAEPTYVDYNNGDFSSDDDGDDDEILFGSAAAATAASTAAADDNQSQSQSQQAAGDDGAVVGPLKTRPGKVSRPGDPARDSDSSSTSSDDDDDSARPSRSRNGTVRNTDSFFKDDSVETKKITLTPNLLRDENEAAAAAAAAATSRPSTDSSKDGRHSSQSQSQRPSLESKMDKELMSDRDSNRKRDKEARDKKDRDKKPSAIRSFFSRKDKKRSGSGSGADVDADAAADAAAAADSKHSLDAVSEPRDSEDTTSTPQSPEKSGVNRSPSKLQKVQPRIEPSPTRKNSLQSKRPPQQPDLAHYADADNSSRTNNVSYVPPASMRIVDPETQETREVSSSQYQQQQQQQKQSSSPFSSSGGGGGMSGGVGALASSLMPRSLDPSTSSSSSPAAKPQKTVKAKTRMELDESDTGSDADPTPSAAAASATAVSDEPQLPGAFPEDDQQTPTQPRPQPRQSTHHSHPSGDGPDSRTAVQGDISPVSSSQPPGLTGDYSPSPVGSPSPPEEGDSSSSSSSEEDHVVTPVAPTAGATATGAAARTMPTPLQTSVTQGVAGTVRSGSRSSWDDAKLRAFFDEGDHVRDLLAVVYDTSDVDPVGHDHPVIGGLFREQNARLAEITTQLDNMLGDWLARKQRSRGTV</sequence>
<feature type="region of interest" description="Disordered" evidence="3">
    <location>
        <begin position="1"/>
        <end position="136"/>
    </location>
</feature>
<feature type="compositionally biased region" description="Low complexity" evidence="3">
    <location>
        <begin position="585"/>
        <end position="605"/>
    </location>
</feature>
<dbReference type="InterPro" id="IPR053039">
    <property type="entry name" value="Polarity_Bud-Selection_Reg"/>
</dbReference>
<gene>
    <name evidence="5" type="ORF">GMORB2_4419</name>
</gene>
<evidence type="ECO:0000313" key="6">
    <source>
        <dbReference type="Proteomes" id="UP000749293"/>
    </source>
</evidence>
<proteinExistence type="predicted"/>
<feature type="compositionally biased region" description="Polar residues" evidence="3">
    <location>
        <begin position="501"/>
        <end position="521"/>
    </location>
</feature>
<feature type="compositionally biased region" description="Acidic residues" evidence="3">
    <location>
        <begin position="115"/>
        <end position="128"/>
    </location>
</feature>
<dbReference type="Gene3D" id="2.30.30.40">
    <property type="entry name" value="SH3 Domains"/>
    <property type="match status" value="1"/>
</dbReference>
<feature type="compositionally biased region" description="Low complexity" evidence="3">
    <location>
        <begin position="769"/>
        <end position="791"/>
    </location>
</feature>
<reference evidence="5" key="1">
    <citation type="submission" date="2020-03" db="EMBL/GenBank/DDBJ databases">
        <title>Site-based positive gene gene selection in Geosmithia morbida across the United States reveals a broad range of putative effectors and factors for local host and environmental adapation.</title>
        <authorList>
            <person name="Onufrak A."/>
            <person name="Murdoch R.W."/>
            <person name="Gazis R."/>
            <person name="Huff M."/>
            <person name="Staton M."/>
            <person name="Klingeman W."/>
            <person name="Hadziabdic D."/>
        </authorList>
    </citation>
    <scope>NUCLEOTIDE SEQUENCE</scope>
    <source>
        <strain evidence="5">1262</strain>
    </source>
</reference>
<evidence type="ECO:0000313" key="5">
    <source>
        <dbReference type="EMBL" id="KAF4119753.1"/>
    </source>
</evidence>
<feature type="compositionally biased region" description="Gly residues" evidence="3">
    <location>
        <begin position="606"/>
        <end position="617"/>
    </location>
</feature>
<dbReference type="SMART" id="SM00326">
    <property type="entry name" value="SH3"/>
    <property type="match status" value="1"/>
</dbReference>
<dbReference type="PROSITE" id="PS50002">
    <property type="entry name" value="SH3"/>
    <property type="match status" value="1"/>
</dbReference>
<evidence type="ECO:0000259" key="4">
    <source>
        <dbReference type="PROSITE" id="PS50002"/>
    </source>
</evidence>
<dbReference type="OrthoDB" id="196165at2759"/>
<feature type="region of interest" description="Disordered" evidence="3">
    <location>
        <begin position="286"/>
        <end position="809"/>
    </location>
</feature>
<dbReference type="EMBL" id="JAANYQ010000021">
    <property type="protein sequence ID" value="KAF4119753.1"/>
    <property type="molecule type" value="Genomic_DNA"/>
</dbReference>
<feature type="compositionally biased region" description="Polar residues" evidence="3">
    <location>
        <begin position="792"/>
        <end position="809"/>
    </location>
</feature>
<accession>A0A9P4YML8</accession>
<dbReference type="FunFam" id="2.30.30.40:FF:000035">
    <property type="entry name" value="SH3 domain containing protein"/>
    <property type="match status" value="1"/>
</dbReference>
<feature type="compositionally biased region" description="Low complexity" evidence="3">
    <location>
        <begin position="468"/>
        <end position="483"/>
    </location>
</feature>
<feature type="compositionally biased region" description="Low complexity" evidence="3">
    <location>
        <begin position="625"/>
        <end position="638"/>
    </location>
</feature>
<feature type="compositionally biased region" description="Low complexity" evidence="3">
    <location>
        <begin position="286"/>
        <end position="307"/>
    </location>
</feature>
<comment type="caution">
    <text evidence="5">The sequence shown here is derived from an EMBL/GenBank/DDBJ whole genome shotgun (WGS) entry which is preliminary data.</text>
</comment>
<evidence type="ECO:0000256" key="2">
    <source>
        <dbReference type="PROSITE-ProRule" id="PRU00192"/>
    </source>
</evidence>
<dbReference type="PANTHER" id="PTHR47775:SF1">
    <property type="entry name" value="BUD SITE SELECTION PROTEIN 14"/>
    <property type="match status" value="1"/>
</dbReference>
<dbReference type="GO" id="GO:0008104">
    <property type="term" value="P:intracellular protein localization"/>
    <property type="evidence" value="ECO:0007669"/>
    <property type="project" value="TreeGrafter"/>
</dbReference>
<evidence type="ECO:0000256" key="1">
    <source>
        <dbReference type="ARBA" id="ARBA00022443"/>
    </source>
</evidence>
<evidence type="ECO:0000256" key="3">
    <source>
        <dbReference type="SAM" id="MobiDB-lite"/>
    </source>
</evidence>
<dbReference type="SUPFAM" id="SSF50044">
    <property type="entry name" value="SH3-domain"/>
    <property type="match status" value="1"/>
</dbReference>
<keyword evidence="1 2" id="KW-0728">SH3 domain</keyword>
<dbReference type="GeneID" id="55970647"/>
<feature type="compositionally biased region" description="Basic and acidic residues" evidence="3">
    <location>
        <begin position="359"/>
        <end position="369"/>
    </location>
</feature>
<organism evidence="5 6">
    <name type="scientific">Geosmithia morbida</name>
    <dbReference type="NCBI Taxonomy" id="1094350"/>
    <lineage>
        <taxon>Eukaryota</taxon>
        <taxon>Fungi</taxon>
        <taxon>Dikarya</taxon>
        <taxon>Ascomycota</taxon>
        <taxon>Pezizomycotina</taxon>
        <taxon>Sordariomycetes</taxon>
        <taxon>Hypocreomycetidae</taxon>
        <taxon>Hypocreales</taxon>
        <taxon>Bionectriaceae</taxon>
        <taxon>Geosmithia</taxon>
    </lineage>
</organism>
<feature type="domain" description="SH3" evidence="4">
    <location>
        <begin position="143"/>
        <end position="204"/>
    </location>
</feature>
<dbReference type="PANTHER" id="PTHR47775">
    <property type="entry name" value="BUD SITE SELECTION PROTEIN 14"/>
    <property type="match status" value="1"/>
</dbReference>
<feature type="compositionally biased region" description="Basic and acidic residues" evidence="3">
    <location>
        <begin position="36"/>
        <end position="51"/>
    </location>
</feature>
<dbReference type="RefSeq" id="XP_035318405.1">
    <property type="nucleotide sequence ID" value="XM_035466394.1"/>
</dbReference>
<dbReference type="InterPro" id="IPR001452">
    <property type="entry name" value="SH3_domain"/>
</dbReference>
<feature type="compositionally biased region" description="Basic and acidic residues" evidence="3">
    <location>
        <begin position="484"/>
        <end position="499"/>
    </location>
</feature>
<dbReference type="InterPro" id="IPR036028">
    <property type="entry name" value="SH3-like_dom_sf"/>
</dbReference>